<organism evidence="2 3">
    <name type="scientific">Pseudaquabacterium terrae</name>
    <dbReference type="NCBI Taxonomy" id="2732868"/>
    <lineage>
        <taxon>Bacteria</taxon>
        <taxon>Pseudomonadati</taxon>
        <taxon>Pseudomonadota</taxon>
        <taxon>Betaproteobacteria</taxon>
        <taxon>Burkholderiales</taxon>
        <taxon>Sphaerotilaceae</taxon>
        <taxon>Pseudaquabacterium</taxon>
    </lineage>
</organism>
<dbReference type="PANTHER" id="PTHR34700">
    <property type="entry name" value="POTASSIUM BINDING PROTEIN KBP"/>
    <property type="match status" value="1"/>
</dbReference>
<dbReference type="PANTHER" id="PTHR34700:SF4">
    <property type="entry name" value="PHAGE-LIKE ELEMENT PBSX PROTEIN XKDP"/>
    <property type="match status" value="1"/>
</dbReference>
<dbReference type="CDD" id="cd00118">
    <property type="entry name" value="LysM"/>
    <property type="match status" value="1"/>
</dbReference>
<dbReference type="SMART" id="SM00257">
    <property type="entry name" value="LysM"/>
    <property type="match status" value="1"/>
</dbReference>
<sequence>MLAASEIADWWDEQHRQSKKELERFVDDNPNLFGVMVAATVATAMDLGAGTVDALRFGEGAAEGGVAGFGKDALRLIALAGPLGRGAKLVQTAGNAGLARLIVDIGGRNCGWISGTQALRQTGTRAFAAVEDLARALGKPISELGGSHLAERVTLFRGLGARISALRPVKTLQDIAGMTRNDGAVTMFNIFGKRMGKKGLESVGHAVYAYRDWLGRLRILDRGGRAGKHGEVFESLGDLARKYGLQGEWALKEAAVMENLFAKYVGAVSAPVFAIDVYALAGVNKIERETVAQAFEVSKTIQRQGKKAVEQGGTYHVVAAGDWLSKLAQRYYQSIHKWPVIYEANRDVIGSNPNLIKPSQRLLIPKLPAVSGIK</sequence>
<reference evidence="2 3" key="1">
    <citation type="submission" date="2020-05" db="EMBL/GenBank/DDBJ databases">
        <title>Aquincola sp. isolate from soil.</title>
        <authorList>
            <person name="Han J."/>
            <person name="Kim D.-U."/>
        </authorList>
    </citation>
    <scope>NUCLEOTIDE SEQUENCE [LARGE SCALE GENOMIC DNA]</scope>
    <source>
        <strain evidence="2 3">S2</strain>
    </source>
</reference>
<keyword evidence="3" id="KW-1185">Reference proteome</keyword>
<gene>
    <name evidence="2" type="ORF">HLB44_24825</name>
</gene>
<proteinExistence type="predicted"/>
<dbReference type="Gene3D" id="3.10.350.10">
    <property type="entry name" value="LysM domain"/>
    <property type="match status" value="1"/>
</dbReference>
<dbReference type="InterPro" id="IPR018392">
    <property type="entry name" value="LysM"/>
</dbReference>
<dbReference type="InterPro" id="IPR036779">
    <property type="entry name" value="LysM_dom_sf"/>
</dbReference>
<feature type="domain" description="LysM" evidence="1">
    <location>
        <begin position="314"/>
        <end position="364"/>
    </location>
</feature>
<dbReference type="Proteomes" id="UP000737171">
    <property type="component" value="Unassembled WGS sequence"/>
</dbReference>
<evidence type="ECO:0000313" key="3">
    <source>
        <dbReference type="Proteomes" id="UP000737171"/>
    </source>
</evidence>
<dbReference type="EMBL" id="JABRWJ010000008">
    <property type="protein sequence ID" value="NRF70236.1"/>
    <property type="molecule type" value="Genomic_DNA"/>
</dbReference>
<evidence type="ECO:0000259" key="1">
    <source>
        <dbReference type="PROSITE" id="PS51782"/>
    </source>
</evidence>
<evidence type="ECO:0000313" key="2">
    <source>
        <dbReference type="EMBL" id="NRF70236.1"/>
    </source>
</evidence>
<accession>A0ABX2ENL4</accession>
<protein>
    <submittedName>
        <fullName evidence="2">LysM peptidoglycan-binding domain-containing protein</fullName>
    </submittedName>
</protein>
<dbReference type="InterPro" id="IPR052196">
    <property type="entry name" value="Bact_Kbp"/>
</dbReference>
<name>A0ABX2ENL4_9BURK</name>
<dbReference type="PROSITE" id="PS51782">
    <property type="entry name" value="LYSM"/>
    <property type="match status" value="1"/>
</dbReference>
<dbReference type="RefSeq" id="WP_173128840.1">
    <property type="nucleotide sequence ID" value="NZ_JABRWJ010000008.1"/>
</dbReference>
<comment type="caution">
    <text evidence="2">The sequence shown here is derived from an EMBL/GenBank/DDBJ whole genome shotgun (WGS) entry which is preliminary data.</text>
</comment>